<dbReference type="STRING" id="1255043.TVNIR_1022"/>
<dbReference type="AlphaFoldDB" id="L0DWG0"/>
<dbReference type="EMBL" id="CP003989">
    <property type="protein sequence ID" value="AGA32706.1"/>
    <property type="molecule type" value="Genomic_DNA"/>
</dbReference>
<evidence type="ECO:0000313" key="3">
    <source>
        <dbReference type="Proteomes" id="UP000010809"/>
    </source>
</evidence>
<evidence type="ECO:0000313" key="2">
    <source>
        <dbReference type="EMBL" id="AGA32706.1"/>
    </source>
</evidence>
<organism evidence="2 3">
    <name type="scientific">Thioalkalivibrio nitratireducens (strain DSM 14787 / UNIQEM 213 / ALEN2)</name>
    <dbReference type="NCBI Taxonomy" id="1255043"/>
    <lineage>
        <taxon>Bacteria</taxon>
        <taxon>Pseudomonadati</taxon>
        <taxon>Pseudomonadota</taxon>
        <taxon>Gammaproteobacteria</taxon>
        <taxon>Chromatiales</taxon>
        <taxon>Ectothiorhodospiraceae</taxon>
        <taxon>Thioalkalivibrio</taxon>
    </lineage>
</organism>
<dbReference type="HOGENOM" id="CLU_2829935_0_0_6"/>
<sequence length="66" mass="6849">MVINAIALASSGDGSHCRPDTRHDICPEIADSCQKVLKTTFSRRSSPSTGCTRGCGRTRASVGPGA</sequence>
<dbReference type="KEGG" id="tni:TVNIR_1022"/>
<feature type="region of interest" description="Disordered" evidence="1">
    <location>
        <begin position="44"/>
        <end position="66"/>
    </location>
</feature>
<accession>L0DWG0</accession>
<evidence type="ECO:0000256" key="1">
    <source>
        <dbReference type="SAM" id="MobiDB-lite"/>
    </source>
</evidence>
<name>L0DWG0_THIND</name>
<keyword evidence="3" id="KW-1185">Reference proteome</keyword>
<dbReference type="Proteomes" id="UP000010809">
    <property type="component" value="Chromosome"/>
</dbReference>
<proteinExistence type="predicted"/>
<reference evidence="2" key="1">
    <citation type="submission" date="2015-12" db="EMBL/GenBank/DDBJ databases">
        <authorList>
            <person name="Tikhonova T.V."/>
            <person name="Pavlov A.R."/>
            <person name="Beletsky A.V."/>
            <person name="Mardanov A.V."/>
            <person name="Sorokin D.Y."/>
            <person name="Ravin N.V."/>
            <person name="Popov V.O."/>
        </authorList>
    </citation>
    <scope>NUCLEOTIDE SEQUENCE</scope>
    <source>
        <strain evidence="2">DSM 14787</strain>
    </source>
</reference>
<dbReference type="PATRIC" id="fig|1255043.3.peg.1028"/>
<protein>
    <submittedName>
        <fullName evidence="2">Uncharacterized protein</fullName>
    </submittedName>
</protein>
<gene>
    <name evidence="2" type="ordered locus">TVNIR_1022</name>
</gene>